<evidence type="ECO:0000313" key="2">
    <source>
        <dbReference type="EMBL" id="RAK63127.1"/>
    </source>
</evidence>
<evidence type="ECO:0008006" key="4">
    <source>
        <dbReference type="Google" id="ProtNLM"/>
    </source>
</evidence>
<accession>A0A328B868</accession>
<feature type="chain" id="PRO_5016267775" description="Alkaline proteinase inhibitor/ Outer membrane lipoprotein Omp19 domain-containing protein" evidence="1">
    <location>
        <begin position="23"/>
        <end position="157"/>
    </location>
</feature>
<dbReference type="RefSeq" id="WP_111277558.1">
    <property type="nucleotide sequence ID" value="NZ_QFYS01000009.1"/>
</dbReference>
<dbReference type="OrthoDB" id="9806150at2"/>
<gene>
    <name evidence="2" type="ORF">DJ019_17830</name>
</gene>
<evidence type="ECO:0000256" key="1">
    <source>
        <dbReference type="SAM" id="SignalP"/>
    </source>
</evidence>
<dbReference type="AlphaFoldDB" id="A0A328B868"/>
<dbReference type="EMBL" id="QFYS01000009">
    <property type="protein sequence ID" value="RAK63127.1"/>
    <property type="molecule type" value="Genomic_DNA"/>
</dbReference>
<feature type="signal peptide" evidence="1">
    <location>
        <begin position="1"/>
        <end position="22"/>
    </location>
</feature>
<proteinExistence type="predicted"/>
<name>A0A328B868_9CAUL</name>
<keyword evidence="3" id="KW-1185">Reference proteome</keyword>
<comment type="caution">
    <text evidence="2">The sequence shown here is derived from an EMBL/GenBank/DDBJ whole genome shotgun (WGS) entry which is preliminary data.</text>
</comment>
<sequence length="157" mass="16652">MAKRGPALGLAAALAASGPACAGSAAPGEDAVPAWYNPLPQIKTPPTKASREAMAAKVLTGPALEAALHGASLRRSGPNTVSPQLTENFSTNGTWMLTGMRVPADGIYRFEGDRFCVEFPQNKLTCRQLLLSSEGNYFTRSPNDTRHAEPVLITRSK</sequence>
<dbReference type="Proteomes" id="UP000249524">
    <property type="component" value="Unassembled WGS sequence"/>
</dbReference>
<organism evidence="2 3">
    <name type="scientific">Phenylobacterium kunshanense</name>
    <dbReference type="NCBI Taxonomy" id="1445034"/>
    <lineage>
        <taxon>Bacteria</taxon>
        <taxon>Pseudomonadati</taxon>
        <taxon>Pseudomonadota</taxon>
        <taxon>Alphaproteobacteria</taxon>
        <taxon>Caulobacterales</taxon>
        <taxon>Caulobacteraceae</taxon>
        <taxon>Phenylobacterium</taxon>
    </lineage>
</organism>
<reference evidence="2 3" key="1">
    <citation type="submission" date="2018-05" db="EMBL/GenBank/DDBJ databases">
        <authorList>
            <person name="Lanie J.A."/>
            <person name="Ng W.-L."/>
            <person name="Kazmierczak K.M."/>
            <person name="Andrzejewski T.M."/>
            <person name="Davidsen T.M."/>
            <person name="Wayne K.J."/>
            <person name="Tettelin H."/>
            <person name="Glass J.I."/>
            <person name="Rusch D."/>
            <person name="Podicherti R."/>
            <person name="Tsui H.-C.T."/>
            <person name="Winkler M.E."/>
        </authorList>
    </citation>
    <scope>NUCLEOTIDE SEQUENCE [LARGE SCALE GENOMIC DNA]</scope>
    <source>
        <strain evidence="2 3">BUT-10</strain>
    </source>
</reference>
<evidence type="ECO:0000313" key="3">
    <source>
        <dbReference type="Proteomes" id="UP000249524"/>
    </source>
</evidence>
<keyword evidence="1" id="KW-0732">Signal</keyword>
<protein>
    <recommendedName>
        <fullName evidence="4">Alkaline proteinase inhibitor/ Outer membrane lipoprotein Omp19 domain-containing protein</fullName>
    </recommendedName>
</protein>